<accession>A0A2U2DT74</accession>
<sequence length="91" mass="10374">MLGDLPAIGQERDDIRPGIRTFPKGGYLILFRRDGAHAIIVRVVHGARHWPNLVRRNVGIEPFTKRNYILNHEAPDLDPGCGRRLGRWALQ</sequence>
<keyword evidence="1" id="KW-1277">Toxin-antitoxin system</keyword>
<evidence type="ECO:0000256" key="1">
    <source>
        <dbReference type="ARBA" id="ARBA00022649"/>
    </source>
</evidence>
<dbReference type="AlphaFoldDB" id="A0A2U2DT74"/>
<keyword evidence="3" id="KW-1185">Reference proteome</keyword>
<evidence type="ECO:0008006" key="4">
    <source>
        <dbReference type="Google" id="ProtNLM"/>
    </source>
</evidence>
<protein>
    <recommendedName>
        <fullName evidence="4">Type II toxin-antitoxin system RelE/ParE family toxin</fullName>
    </recommendedName>
</protein>
<dbReference type="Pfam" id="PF05016">
    <property type="entry name" value="ParE_toxin"/>
    <property type="match status" value="1"/>
</dbReference>
<comment type="caution">
    <text evidence="2">The sequence shown here is derived from an EMBL/GenBank/DDBJ whole genome shotgun (WGS) entry which is preliminary data.</text>
</comment>
<evidence type="ECO:0000313" key="3">
    <source>
        <dbReference type="Proteomes" id="UP000245252"/>
    </source>
</evidence>
<dbReference type="InterPro" id="IPR035093">
    <property type="entry name" value="RelE/ParE_toxin_dom_sf"/>
</dbReference>
<dbReference type="InterPro" id="IPR007712">
    <property type="entry name" value="RelE/ParE_toxin"/>
</dbReference>
<dbReference type="Proteomes" id="UP000245252">
    <property type="component" value="Unassembled WGS sequence"/>
</dbReference>
<dbReference type="Gene3D" id="3.30.2310.20">
    <property type="entry name" value="RelE-like"/>
    <property type="match status" value="1"/>
</dbReference>
<reference evidence="2 3" key="1">
    <citation type="submission" date="2018-05" db="EMBL/GenBank/DDBJ databases">
        <title>The draft genome of strain NS-104.</title>
        <authorList>
            <person name="Hang P."/>
            <person name="Jiang J."/>
        </authorList>
    </citation>
    <scope>NUCLEOTIDE SEQUENCE [LARGE SCALE GENOMIC DNA]</scope>
    <source>
        <strain evidence="2 3">NS-104</strain>
    </source>
</reference>
<dbReference type="OrthoDB" id="8369899at2"/>
<evidence type="ECO:0000313" key="2">
    <source>
        <dbReference type="EMBL" id="PWE56520.1"/>
    </source>
</evidence>
<gene>
    <name evidence="2" type="ORF">DEM27_09025</name>
</gene>
<name>A0A2U2DT74_9HYPH</name>
<organism evidence="2 3">
    <name type="scientific">Metarhizobium album</name>
    <dbReference type="NCBI Taxonomy" id="2182425"/>
    <lineage>
        <taxon>Bacteria</taxon>
        <taxon>Pseudomonadati</taxon>
        <taxon>Pseudomonadota</taxon>
        <taxon>Alphaproteobacteria</taxon>
        <taxon>Hyphomicrobiales</taxon>
        <taxon>Rhizobiaceae</taxon>
        <taxon>Metarhizobium</taxon>
    </lineage>
</organism>
<proteinExistence type="predicted"/>
<dbReference type="EMBL" id="QFBC01000003">
    <property type="protein sequence ID" value="PWE56520.1"/>
    <property type="molecule type" value="Genomic_DNA"/>
</dbReference>